<keyword evidence="3" id="KW-1185">Reference proteome</keyword>
<keyword evidence="1" id="KW-0472">Membrane</keyword>
<protein>
    <submittedName>
        <fullName evidence="2">Uncharacterized protein</fullName>
    </submittedName>
</protein>
<dbReference type="EMBL" id="ML995489">
    <property type="protein sequence ID" value="KAF2140721.1"/>
    <property type="molecule type" value="Genomic_DNA"/>
</dbReference>
<dbReference type="AlphaFoldDB" id="A0A6A6BE08"/>
<accession>A0A6A6BE08</accession>
<dbReference type="RefSeq" id="XP_033396434.1">
    <property type="nucleotide sequence ID" value="XM_033546756.1"/>
</dbReference>
<proteinExistence type="predicted"/>
<gene>
    <name evidence="2" type="ORF">K452DRAFT_50464</name>
</gene>
<dbReference type="GeneID" id="54304263"/>
<evidence type="ECO:0000313" key="3">
    <source>
        <dbReference type="Proteomes" id="UP000799438"/>
    </source>
</evidence>
<keyword evidence="1" id="KW-1133">Transmembrane helix</keyword>
<reference evidence="2" key="1">
    <citation type="journal article" date="2020" name="Stud. Mycol.">
        <title>101 Dothideomycetes genomes: a test case for predicting lifestyles and emergence of pathogens.</title>
        <authorList>
            <person name="Haridas S."/>
            <person name="Albert R."/>
            <person name="Binder M."/>
            <person name="Bloem J."/>
            <person name="Labutti K."/>
            <person name="Salamov A."/>
            <person name="Andreopoulos B."/>
            <person name="Baker S."/>
            <person name="Barry K."/>
            <person name="Bills G."/>
            <person name="Bluhm B."/>
            <person name="Cannon C."/>
            <person name="Castanera R."/>
            <person name="Culley D."/>
            <person name="Daum C."/>
            <person name="Ezra D."/>
            <person name="Gonzalez J."/>
            <person name="Henrissat B."/>
            <person name="Kuo A."/>
            <person name="Liang C."/>
            <person name="Lipzen A."/>
            <person name="Lutzoni F."/>
            <person name="Magnuson J."/>
            <person name="Mondo S."/>
            <person name="Nolan M."/>
            <person name="Ohm R."/>
            <person name="Pangilinan J."/>
            <person name="Park H.-J."/>
            <person name="Ramirez L."/>
            <person name="Alfaro M."/>
            <person name="Sun H."/>
            <person name="Tritt A."/>
            <person name="Yoshinaga Y."/>
            <person name="Zwiers L.-H."/>
            <person name="Turgeon B."/>
            <person name="Goodwin S."/>
            <person name="Spatafora J."/>
            <person name="Crous P."/>
            <person name="Grigoriev I."/>
        </authorList>
    </citation>
    <scope>NUCLEOTIDE SEQUENCE</scope>
    <source>
        <strain evidence="2">CBS 121167</strain>
    </source>
</reference>
<evidence type="ECO:0000256" key="1">
    <source>
        <dbReference type="SAM" id="Phobius"/>
    </source>
</evidence>
<keyword evidence="1" id="KW-0812">Transmembrane</keyword>
<dbReference type="Proteomes" id="UP000799438">
    <property type="component" value="Unassembled WGS sequence"/>
</dbReference>
<sequence length="103" mass="12131">MSRNTHVLQCPLQKQEGTTNSYPSALRCHWLGDVSEVYPRTKVTLVLDIGISMWFVICDLDTLMTLCLYRYVVLLLYISLILYRKFRHFIFVLPRQQPPKPLD</sequence>
<name>A0A6A6BE08_9PEZI</name>
<evidence type="ECO:0000313" key="2">
    <source>
        <dbReference type="EMBL" id="KAF2140721.1"/>
    </source>
</evidence>
<organism evidence="2 3">
    <name type="scientific">Aplosporella prunicola CBS 121167</name>
    <dbReference type="NCBI Taxonomy" id="1176127"/>
    <lineage>
        <taxon>Eukaryota</taxon>
        <taxon>Fungi</taxon>
        <taxon>Dikarya</taxon>
        <taxon>Ascomycota</taxon>
        <taxon>Pezizomycotina</taxon>
        <taxon>Dothideomycetes</taxon>
        <taxon>Dothideomycetes incertae sedis</taxon>
        <taxon>Botryosphaeriales</taxon>
        <taxon>Aplosporellaceae</taxon>
        <taxon>Aplosporella</taxon>
    </lineage>
</organism>
<feature type="transmembrane region" description="Helical" evidence="1">
    <location>
        <begin position="63"/>
        <end position="83"/>
    </location>
</feature>